<feature type="signal peptide" evidence="6">
    <location>
        <begin position="1"/>
        <end position="38"/>
    </location>
</feature>
<evidence type="ECO:0000256" key="4">
    <source>
        <dbReference type="ARBA" id="ARBA00022801"/>
    </source>
</evidence>
<dbReference type="PANTHER" id="PTHR10030">
    <property type="entry name" value="ALPHA-L-FUCOSIDASE"/>
    <property type="match status" value="1"/>
</dbReference>
<dbReference type="GO" id="GO:0006004">
    <property type="term" value="P:fucose metabolic process"/>
    <property type="evidence" value="ECO:0007669"/>
    <property type="project" value="TreeGrafter"/>
</dbReference>
<evidence type="ECO:0000256" key="2">
    <source>
        <dbReference type="ARBA" id="ARBA00012662"/>
    </source>
</evidence>
<evidence type="ECO:0000256" key="6">
    <source>
        <dbReference type="SAM" id="SignalP"/>
    </source>
</evidence>
<dbReference type="InterPro" id="IPR017853">
    <property type="entry name" value="GH"/>
</dbReference>
<accession>A0A1H8P1E1</accession>
<dbReference type="SUPFAM" id="SSF49785">
    <property type="entry name" value="Galactose-binding domain-like"/>
    <property type="match status" value="1"/>
</dbReference>
<dbReference type="PANTHER" id="PTHR10030:SF37">
    <property type="entry name" value="ALPHA-L-FUCOSIDASE-RELATED"/>
    <property type="match status" value="1"/>
</dbReference>
<dbReference type="EC" id="3.2.1.51" evidence="2"/>
<proteinExistence type="inferred from homology"/>
<gene>
    <name evidence="8" type="ORF">SAMN05192574_107193</name>
</gene>
<dbReference type="Gene3D" id="2.60.120.260">
    <property type="entry name" value="Galactose-binding domain-like"/>
    <property type="match status" value="1"/>
</dbReference>
<dbReference type="Proteomes" id="UP000198942">
    <property type="component" value="Unassembled WGS sequence"/>
</dbReference>
<dbReference type="GO" id="GO:0004560">
    <property type="term" value="F:alpha-L-fucosidase activity"/>
    <property type="evidence" value="ECO:0007669"/>
    <property type="project" value="InterPro"/>
</dbReference>
<dbReference type="AlphaFoldDB" id="A0A1H8P1E1"/>
<evidence type="ECO:0000256" key="5">
    <source>
        <dbReference type="ARBA" id="ARBA00023295"/>
    </source>
</evidence>
<dbReference type="SUPFAM" id="SSF51445">
    <property type="entry name" value="(Trans)glycosidases"/>
    <property type="match status" value="1"/>
</dbReference>
<evidence type="ECO:0000256" key="3">
    <source>
        <dbReference type="ARBA" id="ARBA00022729"/>
    </source>
</evidence>
<reference evidence="9" key="1">
    <citation type="submission" date="2016-10" db="EMBL/GenBank/DDBJ databases">
        <authorList>
            <person name="Varghese N."/>
            <person name="Submissions S."/>
        </authorList>
    </citation>
    <scope>NUCLEOTIDE SEQUENCE [LARGE SCALE GENOMIC DNA]</scope>
    <source>
        <strain evidence="9">Gh-48</strain>
    </source>
</reference>
<keyword evidence="9" id="KW-1185">Reference proteome</keyword>
<name>A0A1H8P1E1_9SPHI</name>
<dbReference type="InterPro" id="IPR000421">
    <property type="entry name" value="FA58C"/>
</dbReference>
<evidence type="ECO:0000313" key="8">
    <source>
        <dbReference type="EMBL" id="SEO35730.1"/>
    </source>
</evidence>
<dbReference type="GO" id="GO:0005764">
    <property type="term" value="C:lysosome"/>
    <property type="evidence" value="ECO:0007669"/>
    <property type="project" value="TreeGrafter"/>
</dbReference>
<keyword evidence="4" id="KW-0378">Hydrolase</keyword>
<feature type="chain" id="PRO_5011457556" description="alpha-L-fucosidase" evidence="6">
    <location>
        <begin position="39"/>
        <end position="481"/>
    </location>
</feature>
<dbReference type="Pfam" id="PF01120">
    <property type="entry name" value="Alpha_L_fucos"/>
    <property type="match status" value="1"/>
</dbReference>
<dbReference type="EMBL" id="FOCL01000007">
    <property type="protein sequence ID" value="SEO35730.1"/>
    <property type="molecule type" value="Genomic_DNA"/>
</dbReference>
<sequence>MQLLKRFINLTNNPIMFKLRAICFVVFCAASLSLKAQTAPQPVKPLAQLQQEFVDLRFGMFIHFNIPTYMDQDWADPDALPTIFNPKKLNCDQWAKAAKSANMTYGCITTKHHSGFCIWDTKTTDYNVMNSPLKKDVVKEYADAFRANGLKVFLYYSILDTHHRLRPNMITPKHIDMVKAQITELMTKYGEISAMIIDGWDAPWSRISYDDVPFEEIYTLVKSLQPNCLVMDLNGAKYPAEGMYYTDIKTYEMGAGQRVSTKDNRMPAIACLPLQANWFWETSHPTTPVKEPAKLVNDILKPLNNVDCNFILNVAPNRDGLFDDNALAALKEIGKLWKNEGPVAKLSTLDAPIISSNIAKNQPASSSWSDDSAIMDFANDDDFHSSWVSNPTVKNPWYEIDFKKDQALNTIVIAEEKPNISHYRLEYYLNGSWKPLFDGENANKIKVHRFDRVWAGKVRISVDKADHQVSIAEFQVYNERR</sequence>
<dbReference type="SMART" id="SM00812">
    <property type="entry name" value="Alpha_L_fucos"/>
    <property type="match status" value="1"/>
</dbReference>
<dbReference type="Gene3D" id="3.20.20.80">
    <property type="entry name" value="Glycosidases"/>
    <property type="match status" value="1"/>
</dbReference>
<evidence type="ECO:0000313" key="9">
    <source>
        <dbReference type="Proteomes" id="UP000198942"/>
    </source>
</evidence>
<dbReference type="PROSITE" id="PS50022">
    <property type="entry name" value="FA58C_3"/>
    <property type="match status" value="1"/>
</dbReference>
<evidence type="ECO:0000259" key="7">
    <source>
        <dbReference type="PROSITE" id="PS50022"/>
    </source>
</evidence>
<dbReference type="InterPro" id="IPR057739">
    <property type="entry name" value="Glyco_hydro_29_N"/>
</dbReference>
<feature type="domain" description="F5/8 type C" evidence="7">
    <location>
        <begin position="341"/>
        <end position="479"/>
    </location>
</feature>
<organism evidence="8 9">
    <name type="scientific">Mucilaginibacter gossypiicola</name>
    <dbReference type="NCBI Taxonomy" id="551995"/>
    <lineage>
        <taxon>Bacteria</taxon>
        <taxon>Pseudomonadati</taxon>
        <taxon>Bacteroidota</taxon>
        <taxon>Sphingobacteriia</taxon>
        <taxon>Sphingobacteriales</taxon>
        <taxon>Sphingobacteriaceae</taxon>
        <taxon>Mucilaginibacter</taxon>
    </lineage>
</organism>
<protein>
    <recommendedName>
        <fullName evidence="2">alpha-L-fucosidase</fullName>
        <ecNumber evidence="2">3.2.1.51</ecNumber>
    </recommendedName>
</protein>
<keyword evidence="3 6" id="KW-0732">Signal</keyword>
<evidence type="ECO:0000256" key="1">
    <source>
        <dbReference type="ARBA" id="ARBA00007951"/>
    </source>
</evidence>
<dbReference type="InterPro" id="IPR000933">
    <property type="entry name" value="Glyco_hydro_29"/>
</dbReference>
<keyword evidence="5" id="KW-0326">Glycosidase</keyword>
<dbReference type="Pfam" id="PF00754">
    <property type="entry name" value="F5_F8_type_C"/>
    <property type="match status" value="1"/>
</dbReference>
<dbReference type="GO" id="GO:0016139">
    <property type="term" value="P:glycoside catabolic process"/>
    <property type="evidence" value="ECO:0007669"/>
    <property type="project" value="TreeGrafter"/>
</dbReference>
<dbReference type="STRING" id="551995.SAMN05192574_107193"/>
<comment type="similarity">
    <text evidence="1">Belongs to the glycosyl hydrolase 29 family.</text>
</comment>
<dbReference type="InterPro" id="IPR008979">
    <property type="entry name" value="Galactose-bd-like_sf"/>
</dbReference>